<protein>
    <submittedName>
        <fullName evidence="3">AzlD domain-containing protein</fullName>
    </submittedName>
</protein>
<keyword evidence="2" id="KW-0812">Transmembrane</keyword>
<evidence type="ECO:0000256" key="1">
    <source>
        <dbReference type="SAM" id="MobiDB-lite"/>
    </source>
</evidence>
<sequence>MRCSGSRPTVGSSRTRKPGSPTRAAAVLALARAEARELVMTIPVLFFFLLEAGLLVRKCWDEEGMDAFPVLNTVDRGTQTAPLLACIALLLSVNVAVLRDRRNGTAHQFGVLPMEPWRRTLAHLLSVVPFVLLTALLVGVDYGWSALKPGAVGHGSLGELAVGPLMVLLAGVAGVLLARLLPSTFVPILFAVAAYLLIVIVLTSDSAPEGVRRLVPVLDAGSGGGDPVPSDLLGRPASWHALYLAGLCALLACAALLVAGGRTRTVKAVTAVVLAATAAGVVGQLPRDTAALEAARRTASTAPERVQSCTTRGGATYCAFPEWNGVRGEWAKVVDRVRSAAGAPASGLHLTVRQRIDLTGGLEVDSTLSPSTTPGEVTVGTRWGGNRVGELAVGVAAVLVAGTEARADALCDGRMVTVMWLALGGDAHPLATFRDLRLDDDVTGSGVVLAPTDPLSLTARQTEVLRALLDRPRAEVTARVKAHWRELTSPRTTTARTARLLGVPVPKGKETCEV</sequence>
<evidence type="ECO:0000313" key="4">
    <source>
        <dbReference type="Proteomes" id="UP000744032"/>
    </source>
</evidence>
<name>A0ABX1IPI2_STRGB</name>
<organism evidence="3 4">
    <name type="scientific">Streptomyces galbus</name>
    <dbReference type="NCBI Taxonomy" id="33898"/>
    <lineage>
        <taxon>Bacteria</taxon>
        <taxon>Bacillati</taxon>
        <taxon>Actinomycetota</taxon>
        <taxon>Actinomycetes</taxon>
        <taxon>Kitasatosporales</taxon>
        <taxon>Streptomycetaceae</taxon>
        <taxon>Streptomyces</taxon>
    </lineage>
</organism>
<reference evidence="3 4" key="1">
    <citation type="submission" date="2020-04" db="EMBL/GenBank/DDBJ databases">
        <title>Genome sequence of Streptomyces galbus strain I339.</title>
        <authorList>
            <person name="Silva E.A.N."/>
            <person name="Merces M."/>
            <person name="Castelo Branco A.P.O.T."/>
            <person name="Vasconcelos P.C."/>
            <person name="Costa N.P."/>
            <person name="Marinho G.C.S."/>
            <person name="Oliveira C.J.B."/>
            <person name="Araujo D."/>
            <person name="Rodrigues Junior V.S."/>
            <person name="Almeida R."/>
            <person name="Silva Filho U.R."/>
            <person name="Andrade A.S.A."/>
            <person name="Cibulski S.P."/>
        </authorList>
    </citation>
    <scope>NUCLEOTIDE SEQUENCE [LARGE SCALE GENOMIC DNA]</scope>
    <source>
        <strain evidence="3 4">I339</strain>
    </source>
</reference>
<feature type="transmembrane region" description="Helical" evidence="2">
    <location>
        <begin position="81"/>
        <end position="99"/>
    </location>
</feature>
<feature type="region of interest" description="Disordered" evidence="1">
    <location>
        <begin position="1"/>
        <end position="20"/>
    </location>
</feature>
<feature type="transmembrane region" description="Helical" evidence="2">
    <location>
        <begin position="120"/>
        <end position="140"/>
    </location>
</feature>
<accession>A0ABX1IPI2</accession>
<feature type="compositionally biased region" description="Polar residues" evidence="1">
    <location>
        <begin position="1"/>
        <end position="13"/>
    </location>
</feature>
<gene>
    <name evidence="3" type="ORF">HF200_24780</name>
</gene>
<evidence type="ECO:0000313" key="3">
    <source>
        <dbReference type="EMBL" id="NKQ27541.1"/>
    </source>
</evidence>
<feature type="transmembrane region" description="Helical" evidence="2">
    <location>
        <begin position="237"/>
        <end position="259"/>
    </location>
</feature>
<feature type="transmembrane region" description="Helical" evidence="2">
    <location>
        <begin position="266"/>
        <end position="285"/>
    </location>
</feature>
<feature type="transmembrane region" description="Helical" evidence="2">
    <location>
        <begin position="160"/>
        <end position="178"/>
    </location>
</feature>
<feature type="transmembrane region" description="Helical" evidence="2">
    <location>
        <begin position="38"/>
        <end position="56"/>
    </location>
</feature>
<feature type="transmembrane region" description="Helical" evidence="2">
    <location>
        <begin position="185"/>
        <end position="204"/>
    </location>
</feature>
<evidence type="ECO:0000256" key="2">
    <source>
        <dbReference type="SAM" id="Phobius"/>
    </source>
</evidence>
<proteinExistence type="predicted"/>
<keyword evidence="4" id="KW-1185">Reference proteome</keyword>
<dbReference type="EMBL" id="JAAXMD010000288">
    <property type="protein sequence ID" value="NKQ27541.1"/>
    <property type="molecule type" value="Genomic_DNA"/>
</dbReference>
<keyword evidence="2" id="KW-0472">Membrane</keyword>
<dbReference type="Proteomes" id="UP000744032">
    <property type="component" value="Unassembled WGS sequence"/>
</dbReference>
<keyword evidence="2" id="KW-1133">Transmembrane helix</keyword>
<comment type="caution">
    <text evidence="3">The sequence shown here is derived from an EMBL/GenBank/DDBJ whole genome shotgun (WGS) entry which is preliminary data.</text>
</comment>